<dbReference type="Proteomes" id="UP000521943">
    <property type="component" value="Unassembled WGS sequence"/>
</dbReference>
<evidence type="ECO:0000313" key="1">
    <source>
        <dbReference type="EMBL" id="KAF6746092.1"/>
    </source>
</evidence>
<name>A0A8H6HGZ0_9AGAR</name>
<reference evidence="1 2" key="1">
    <citation type="submission" date="2020-07" db="EMBL/GenBank/DDBJ databases">
        <title>Comparative genomics of pyrophilous fungi reveals a link between fire events and developmental genes.</title>
        <authorList>
            <consortium name="DOE Joint Genome Institute"/>
            <person name="Steindorff A.S."/>
            <person name="Carver A."/>
            <person name="Calhoun S."/>
            <person name="Stillman K."/>
            <person name="Liu H."/>
            <person name="Lipzen A."/>
            <person name="Pangilinan J."/>
            <person name="Labutti K."/>
            <person name="Bruns T.D."/>
            <person name="Grigoriev I.V."/>
        </authorList>
    </citation>
    <scope>NUCLEOTIDE SEQUENCE [LARGE SCALE GENOMIC DNA]</scope>
    <source>
        <strain evidence="1 2">CBS 144469</strain>
    </source>
</reference>
<comment type="caution">
    <text evidence="1">The sequence shown here is derived from an EMBL/GenBank/DDBJ whole genome shotgun (WGS) entry which is preliminary data.</text>
</comment>
<protein>
    <submittedName>
        <fullName evidence="1">Uncharacterized protein</fullName>
    </submittedName>
</protein>
<keyword evidence="2" id="KW-1185">Reference proteome</keyword>
<dbReference type="AlphaFoldDB" id="A0A8H6HGZ0"/>
<sequence length="375" mass="40373">MIFSQHPAPRIHFCCVSANAPLQNSRAPKSIFYKMLLTGSISVASAQSHAATSTPRAPVGARASRLAPTFLSALRAVGILNIGRRIHFCCVGVIAALRPASPHRIRVRCPAQINVDIDSSLCRPRPFSGSISVAISQSRNRDRDPSACWALALSLLQTKTAEYRGIGEEGGTTTATQGPYAFGLAAIVSSHMATSLARFDSVVFSPSAIAPTTASCLDSPHTHHLAPEWPQVHGSFTGRISIATSSSPIRSDFSPTSTCPVLTDVSLTGPAEQLSIISGGICDFRVSQAHTVSNIAALTPSHARVLVSIFRTIRKARAYPFGDLRLPILYRLIFPHLPRRHWHCEWMRSIMSARRSVPTVVATPSPEGFIDVLSI</sequence>
<proteinExistence type="predicted"/>
<evidence type="ECO:0000313" key="2">
    <source>
        <dbReference type="Proteomes" id="UP000521943"/>
    </source>
</evidence>
<accession>A0A8H6HGZ0</accession>
<gene>
    <name evidence="1" type="ORF">DFP72DRAFT_855735</name>
</gene>
<organism evidence="1 2">
    <name type="scientific">Ephemerocybe angulata</name>
    <dbReference type="NCBI Taxonomy" id="980116"/>
    <lineage>
        <taxon>Eukaryota</taxon>
        <taxon>Fungi</taxon>
        <taxon>Dikarya</taxon>
        <taxon>Basidiomycota</taxon>
        <taxon>Agaricomycotina</taxon>
        <taxon>Agaricomycetes</taxon>
        <taxon>Agaricomycetidae</taxon>
        <taxon>Agaricales</taxon>
        <taxon>Agaricineae</taxon>
        <taxon>Psathyrellaceae</taxon>
        <taxon>Ephemerocybe</taxon>
    </lineage>
</organism>
<dbReference type="EMBL" id="JACGCI010000096">
    <property type="protein sequence ID" value="KAF6746092.1"/>
    <property type="molecule type" value="Genomic_DNA"/>
</dbReference>